<evidence type="ECO:0000256" key="3">
    <source>
        <dbReference type="ARBA" id="ARBA00004651"/>
    </source>
</evidence>
<evidence type="ECO:0000256" key="21">
    <source>
        <dbReference type="SAM" id="Phobius"/>
    </source>
</evidence>
<comment type="catalytic activity">
    <reaction evidence="20">
        <text>4 Fe(II)-[cytochrome c] + O2 + 8 H(+)(in) = 4 Fe(III)-[cytochrome c] + 2 H2O + 4 H(+)(out)</text>
        <dbReference type="Rhea" id="RHEA:11436"/>
        <dbReference type="Rhea" id="RHEA-COMP:10350"/>
        <dbReference type="Rhea" id="RHEA-COMP:14399"/>
        <dbReference type="ChEBI" id="CHEBI:15377"/>
        <dbReference type="ChEBI" id="CHEBI:15378"/>
        <dbReference type="ChEBI" id="CHEBI:15379"/>
        <dbReference type="ChEBI" id="CHEBI:29033"/>
        <dbReference type="ChEBI" id="CHEBI:29034"/>
        <dbReference type="EC" id="7.1.1.9"/>
    </reaction>
</comment>
<feature type="domain" description="Cytochrome oxidase subunit II copper A binding" evidence="22">
    <location>
        <begin position="92"/>
        <end position="219"/>
    </location>
</feature>
<evidence type="ECO:0000256" key="10">
    <source>
        <dbReference type="ARBA" id="ARBA00022723"/>
    </source>
</evidence>
<evidence type="ECO:0000256" key="4">
    <source>
        <dbReference type="ARBA" id="ARBA00007866"/>
    </source>
</evidence>
<accession>A0A171BE17</accession>
<name>A0A171BE17_9ACTN</name>
<proteinExistence type="inferred from homology"/>
<dbReference type="InterPro" id="IPR036257">
    <property type="entry name" value="Cyt_c_oxidase_su2_TM_sf"/>
</dbReference>
<dbReference type="SUPFAM" id="SSF81464">
    <property type="entry name" value="Cytochrome c oxidase subunit II-like, transmembrane region"/>
    <property type="match status" value="1"/>
</dbReference>
<evidence type="ECO:0000256" key="5">
    <source>
        <dbReference type="ARBA" id="ARBA00012949"/>
    </source>
</evidence>
<keyword evidence="16 21" id="KW-0472">Membrane</keyword>
<dbReference type="EC" id="7.1.1.9" evidence="5"/>
<dbReference type="GO" id="GO:0005886">
    <property type="term" value="C:plasma membrane"/>
    <property type="evidence" value="ECO:0007669"/>
    <property type="project" value="UniProtKB-SubCell"/>
</dbReference>
<dbReference type="STRING" id="161355.PS9374_00592"/>
<evidence type="ECO:0000313" key="24">
    <source>
        <dbReference type="Proteomes" id="UP000077701"/>
    </source>
</evidence>
<dbReference type="GO" id="GO:0042773">
    <property type="term" value="P:ATP synthesis coupled electron transport"/>
    <property type="evidence" value="ECO:0007669"/>
    <property type="project" value="TreeGrafter"/>
</dbReference>
<keyword evidence="9 21" id="KW-0812">Transmembrane</keyword>
<dbReference type="GO" id="GO:0016491">
    <property type="term" value="F:oxidoreductase activity"/>
    <property type="evidence" value="ECO:0007669"/>
    <property type="project" value="InterPro"/>
</dbReference>
<evidence type="ECO:0000256" key="20">
    <source>
        <dbReference type="ARBA" id="ARBA00047816"/>
    </source>
</evidence>
<comment type="cofactor">
    <cofactor evidence="1">
        <name>Cu cation</name>
        <dbReference type="ChEBI" id="CHEBI:23378"/>
    </cofactor>
</comment>
<evidence type="ECO:0000256" key="9">
    <source>
        <dbReference type="ARBA" id="ARBA00022692"/>
    </source>
</evidence>
<reference evidence="23 24" key="1">
    <citation type="journal article" date="2016" name="Genome Announc.">
        <title>Draft Genome Sequence of Planomonospora sphaerica JCM9374, a Rare Actinomycete.</title>
        <authorList>
            <person name="Dohra H."/>
            <person name="Suzuki T."/>
            <person name="Inoue Y."/>
            <person name="Kodani S."/>
        </authorList>
    </citation>
    <scope>NUCLEOTIDE SEQUENCE [LARGE SCALE GENOMIC DNA]</scope>
    <source>
        <strain evidence="23 24">JCM 9374</strain>
    </source>
</reference>
<comment type="function">
    <text evidence="17">Subunits I and II form the functional core of the enzyme complex. Electrons originating in cytochrome c are transferred via heme a and Cu(A) to the binuclear center formed by heme a3 and Cu(B).</text>
</comment>
<keyword evidence="8" id="KW-0679">Respiratory chain</keyword>
<dbReference type="EMBL" id="BDCX01000001">
    <property type="protein sequence ID" value="GAT64960.1"/>
    <property type="molecule type" value="Genomic_DNA"/>
</dbReference>
<comment type="caution">
    <text evidence="23">The sequence shown here is derived from an EMBL/GenBank/DDBJ whole genome shotgun (WGS) entry which is preliminary data.</text>
</comment>
<evidence type="ECO:0000256" key="16">
    <source>
        <dbReference type="ARBA" id="ARBA00023136"/>
    </source>
</evidence>
<evidence type="ECO:0000256" key="6">
    <source>
        <dbReference type="ARBA" id="ARBA00022448"/>
    </source>
</evidence>
<dbReference type="InterPro" id="IPR008972">
    <property type="entry name" value="Cupredoxin"/>
</dbReference>
<keyword evidence="14 21" id="KW-1133">Transmembrane helix</keyword>
<keyword evidence="12" id="KW-1278">Translocase</keyword>
<dbReference type="PROSITE" id="PS50857">
    <property type="entry name" value="COX2_CUA"/>
    <property type="match status" value="1"/>
</dbReference>
<sequence length="224" mass="25213">MPEGITKQAEAVQSLWNGSWIAALATGAVVWGLILWSAAFHRKRKNSAELPPQVRYNLPIEMLYTIVPLIMVSVLFYFTARDQNYINEMSATPDVKVKVEGFQWSWRFTTEVGGKQVQVIGRPADSYMAAEAPELKLPVGKRIEFDLVSPDVIHSFWVPAFQFKRDVIPGVQNKFQVETLEKPGTYAGRCAELCGVDHSRMLFRVKLVSQAEFDQYIASQAGAQ</sequence>
<keyword evidence="10" id="KW-0479">Metal-binding</keyword>
<evidence type="ECO:0000256" key="2">
    <source>
        <dbReference type="ARBA" id="ARBA00001971"/>
    </source>
</evidence>
<evidence type="ECO:0000259" key="22">
    <source>
        <dbReference type="PROSITE" id="PS50857"/>
    </source>
</evidence>
<dbReference type="InterPro" id="IPR014222">
    <property type="entry name" value="Cyt_c_oxidase_su2"/>
</dbReference>
<evidence type="ECO:0000256" key="7">
    <source>
        <dbReference type="ARBA" id="ARBA00022475"/>
    </source>
</evidence>
<evidence type="ECO:0000256" key="11">
    <source>
        <dbReference type="ARBA" id="ARBA00022729"/>
    </source>
</evidence>
<dbReference type="Gene3D" id="2.60.40.420">
    <property type="entry name" value="Cupredoxins - blue copper proteins"/>
    <property type="match status" value="1"/>
</dbReference>
<dbReference type="Proteomes" id="UP000077701">
    <property type="component" value="Unassembled WGS sequence"/>
</dbReference>
<dbReference type="PANTHER" id="PTHR22888">
    <property type="entry name" value="CYTOCHROME C OXIDASE, SUBUNIT II"/>
    <property type="match status" value="1"/>
</dbReference>
<dbReference type="InterPro" id="IPR002429">
    <property type="entry name" value="CcO_II-like_C"/>
</dbReference>
<dbReference type="SUPFAM" id="SSF49503">
    <property type="entry name" value="Cupredoxins"/>
    <property type="match status" value="1"/>
</dbReference>
<feature type="transmembrane region" description="Helical" evidence="21">
    <location>
        <begin position="20"/>
        <end position="41"/>
    </location>
</feature>
<evidence type="ECO:0000256" key="8">
    <source>
        <dbReference type="ARBA" id="ARBA00022660"/>
    </source>
</evidence>
<keyword evidence="6" id="KW-0813">Transport</keyword>
<reference evidence="24" key="2">
    <citation type="submission" date="2016-04" db="EMBL/GenBank/DDBJ databases">
        <title>Planomonospora sphaerica JCM9374 whole genome shotgun sequence.</title>
        <authorList>
            <person name="Suzuki T."/>
            <person name="Dohra H."/>
            <person name="Kodani S."/>
        </authorList>
    </citation>
    <scope>NUCLEOTIDE SEQUENCE [LARGE SCALE GENOMIC DNA]</scope>
    <source>
        <strain evidence="24">JCM 9374</strain>
    </source>
</reference>
<keyword evidence="7" id="KW-1003">Cell membrane</keyword>
<dbReference type="NCBIfam" id="TIGR02866">
    <property type="entry name" value="CoxB"/>
    <property type="match status" value="1"/>
</dbReference>
<evidence type="ECO:0000256" key="19">
    <source>
        <dbReference type="ARBA" id="ARBA00031399"/>
    </source>
</evidence>
<dbReference type="InterPro" id="IPR001505">
    <property type="entry name" value="Copper_CuA"/>
</dbReference>
<protein>
    <recommendedName>
        <fullName evidence="5">cytochrome-c oxidase</fullName>
        <ecNumber evidence="5">7.1.1.9</ecNumber>
    </recommendedName>
    <alternativeName>
        <fullName evidence="19">Cytochrome aa3 subunit 2</fullName>
    </alternativeName>
    <alternativeName>
        <fullName evidence="18">Cytochrome c oxidase polypeptide II</fullName>
    </alternativeName>
</protein>
<dbReference type="PROSITE" id="PS00078">
    <property type="entry name" value="COX2"/>
    <property type="match status" value="1"/>
</dbReference>
<dbReference type="GO" id="GO:0005507">
    <property type="term" value="F:copper ion binding"/>
    <property type="evidence" value="ECO:0007669"/>
    <property type="project" value="InterPro"/>
</dbReference>
<evidence type="ECO:0000256" key="12">
    <source>
        <dbReference type="ARBA" id="ARBA00022967"/>
    </source>
</evidence>
<dbReference type="AlphaFoldDB" id="A0A171BE17"/>
<comment type="cofactor">
    <cofactor evidence="2">
        <name>heme</name>
        <dbReference type="ChEBI" id="CHEBI:30413"/>
    </cofactor>
</comment>
<evidence type="ECO:0000256" key="14">
    <source>
        <dbReference type="ARBA" id="ARBA00022989"/>
    </source>
</evidence>
<dbReference type="Pfam" id="PF00116">
    <property type="entry name" value="COX2"/>
    <property type="match status" value="1"/>
</dbReference>
<evidence type="ECO:0000256" key="13">
    <source>
        <dbReference type="ARBA" id="ARBA00022982"/>
    </source>
</evidence>
<evidence type="ECO:0000256" key="15">
    <source>
        <dbReference type="ARBA" id="ARBA00023008"/>
    </source>
</evidence>
<dbReference type="InterPro" id="IPR045187">
    <property type="entry name" value="CcO_II"/>
</dbReference>
<keyword evidence="24" id="KW-1185">Reference proteome</keyword>
<dbReference type="GO" id="GO:0004129">
    <property type="term" value="F:cytochrome-c oxidase activity"/>
    <property type="evidence" value="ECO:0007669"/>
    <property type="project" value="UniProtKB-EC"/>
</dbReference>
<evidence type="ECO:0000313" key="23">
    <source>
        <dbReference type="EMBL" id="GAT64960.1"/>
    </source>
</evidence>
<feature type="transmembrane region" description="Helical" evidence="21">
    <location>
        <begin position="62"/>
        <end position="80"/>
    </location>
</feature>
<comment type="subcellular location">
    <subcellularLocation>
        <location evidence="3">Cell membrane</location>
        <topology evidence="3">Multi-pass membrane protein</topology>
    </subcellularLocation>
</comment>
<organism evidence="23 24">
    <name type="scientific">Planomonospora sphaerica</name>
    <dbReference type="NCBI Taxonomy" id="161355"/>
    <lineage>
        <taxon>Bacteria</taxon>
        <taxon>Bacillati</taxon>
        <taxon>Actinomycetota</taxon>
        <taxon>Actinomycetes</taxon>
        <taxon>Streptosporangiales</taxon>
        <taxon>Streptosporangiaceae</taxon>
        <taxon>Planomonospora</taxon>
    </lineage>
</organism>
<evidence type="ECO:0000256" key="1">
    <source>
        <dbReference type="ARBA" id="ARBA00001935"/>
    </source>
</evidence>
<gene>
    <name evidence="23" type="ORF">PS9374_00592</name>
</gene>
<dbReference type="PANTHER" id="PTHR22888:SF9">
    <property type="entry name" value="CYTOCHROME C OXIDASE SUBUNIT 2"/>
    <property type="match status" value="1"/>
</dbReference>
<dbReference type="Gene3D" id="1.10.287.90">
    <property type="match status" value="1"/>
</dbReference>
<evidence type="ECO:0000256" key="17">
    <source>
        <dbReference type="ARBA" id="ARBA00024688"/>
    </source>
</evidence>
<evidence type="ECO:0000256" key="18">
    <source>
        <dbReference type="ARBA" id="ARBA00031389"/>
    </source>
</evidence>
<keyword evidence="15" id="KW-0186">Copper</keyword>
<dbReference type="PRINTS" id="PR01166">
    <property type="entry name" value="CYCOXIDASEII"/>
</dbReference>
<dbReference type="FunFam" id="1.10.287.90:FF:000003">
    <property type="entry name" value="Cytochrome C oxidase subunit II"/>
    <property type="match status" value="1"/>
</dbReference>
<keyword evidence="11" id="KW-0732">Signal</keyword>
<comment type="similarity">
    <text evidence="4">Belongs to the cytochrome c oxidase subunit 2 family.</text>
</comment>
<keyword evidence="13" id="KW-0249">Electron transport</keyword>